<feature type="region of interest" description="Disordered" evidence="1">
    <location>
        <begin position="583"/>
        <end position="613"/>
    </location>
</feature>
<feature type="transmembrane region" description="Helical" evidence="2">
    <location>
        <begin position="1160"/>
        <end position="1183"/>
    </location>
</feature>
<feature type="compositionally biased region" description="Low complexity" evidence="1">
    <location>
        <begin position="546"/>
        <end position="559"/>
    </location>
</feature>
<keyword evidence="2" id="KW-0472">Membrane</keyword>
<feature type="compositionally biased region" description="Polar residues" evidence="1">
    <location>
        <begin position="943"/>
        <end position="960"/>
    </location>
</feature>
<keyword evidence="2" id="KW-1133">Transmembrane helix</keyword>
<feature type="compositionally biased region" description="Basic and acidic residues" evidence="1">
    <location>
        <begin position="30"/>
        <end position="42"/>
    </location>
</feature>
<evidence type="ECO:0000256" key="1">
    <source>
        <dbReference type="SAM" id="MobiDB-lite"/>
    </source>
</evidence>
<organism evidence="3 4">
    <name type="scientific">Myriangium duriaei CBS 260.36</name>
    <dbReference type="NCBI Taxonomy" id="1168546"/>
    <lineage>
        <taxon>Eukaryota</taxon>
        <taxon>Fungi</taxon>
        <taxon>Dikarya</taxon>
        <taxon>Ascomycota</taxon>
        <taxon>Pezizomycotina</taxon>
        <taxon>Dothideomycetes</taxon>
        <taxon>Dothideomycetidae</taxon>
        <taxon>Myriangiales</taxon>
        <taxon>Myriangiaceae</taxon>
        <taxon>Myriangium</taxon>
    </lineage>
</organism>
<feature type="compositionally biased region" description="Polar residues" evidence="1">
    <location>
        <begin position="743"/>
        <end position="761"/>
    </location>
</feature>
<dbReference type="EMBL" id="ML996092">
    <property type="protein sequence ID" value="KAF2148679.1"/>
    <property type="molecule type" value="Genomic_DNA"/>
</dbReference>
<accession>A0A9P4MG82</accession>
<feature type="compositionally biased region" description="Basic and acidic residues" evidence="1">
    <location>
        <begin position="912"/>
        <end position="924"/>
    </location>
</feature>
<keyword evidence="2" id="KW-0812">Transmembrane</keyword>
<feature type="compositionally biased region" description="Polar residues" evidence="1">
    <location>
        <begin position="584"/>
        <end position="595"/>
    </location>
</feature>
<feature type="compositionally biased region" description="Polar residues" evidence="1">
    <location>
        <begin position="1"/>
        <end position="10"/>
    </location>
</feature>
<protein>
    <submittedName>
        <fullName evidence="3">Uncharacterized protein</fullName>
    </submittedName>
</protein>
<evidence type="ECO:0000313" key="3">
    <source>
        <dbReference type="EMBL" id="KAF2148679.1"/>
    </source>
</evidence>
<feature type="compositionally biased region" description="Basic and acidic residues" evidence="1">
    <location>
        <begin position="100"/>
        <end position="113"/>
    </location>
</feature>
<feature type="region of interest" description="Disordered" evidence="1">
    <location>
        <begin position="485"/>
        <end position="566"/>
    </location>
</feature>
<feature type="compositionally biased region" description="Polar residues" evidence="1">
    <location>
        <begin position="175"/>
        <end position="196"/>
    </location>
</feature>
<evidence type="ECO:0000313" key="4">
    <source>
        <dbReference type="Proteomes" id="UP000799439"/>
    </source>
</evidence>
<evidence type="ECO:0000256" key="2">
    <source>
        <dbReference type="SAM" id="Phobius"/>
    </source>
</evidence>
<dbReference type="PANTHER" id="PTHR38426:SF1">
    <property type="entry name" value="MAINTENANCE OF TELOMERE CAPPING PROTEIN 4"/>
    <property type="match status" value="1"/>
</dbReference>
<feature type="compositionally biased region" description="Basic and acidic residues" evidence="1">
    <location>
        <begin position="599"/>
        <end position="612"/>
    </location>
</feature>
<feature type="region of interest" description="Disordered" evidence="1">
    <location>
        <begin position="864"/>
        <end position="960"/>
    </location>
</feature>
<name>A0A9P4MG82_9PEZI</name>
<dbReference type="OrthoDB" id="5402622at2759"/>
<feature type="compositionally biased region" description="Acidic residues" evidence="1">
    <location>
        <begin position="825"/>
        <end position="834"/>
    </location>
</feature>
<feature type="compositionally biased region" description="Polar residues" evidence="1">
    <location>
        <begin position="118"/>
        <end position="132"/>
    </location>
</feature>
<reference evidence="3" key="1">
    <citation type="journal article" date="2020" name="Stud. Mycol.">
        <title>101 Dothideomycetes genomes: a test case for predicting lifestyles and emergence of pathogens.</title>
        <authorList>
            <person name="Haridas S."/>
            <person name="Albert R."/>
            <person name="Binder M."/>
            <person name="Bloem J."/>
            <person name="Labutti K."/>
            <person name="Salamov A."/>
            <person name="Andreopoulos B."/>
            <person name="Baker S."/>
            <person name="Barry K."/>
            <person name="Bills G."/>
            <person name="Bluhm B."/>
            <person name="Cannon C."/>
            <person name="Castanera R."/>
            <person name="Culley D."/>
            <person name="Daum C."/>
            <person name="Ezra D."/>
            <person name="Gonzalez J."/>
            <person name="Henrissat B."/>
            <person name="Kuo A."/>
            <person name="Liang C."/>
            <person name="Lipzen A."/>
            <person name="Lutzoni F."/>
            <person name="Magnuson J."/>
            <person name="Mondo S."/>
            <person name="Nolan M."/>
            <person name="Ohm R."/>
            <person name="Pangilinan J."/>
            <person name="Park H.-J."/>
            <person name="Ramirez L."/>
            <person name="Alfaro M."/>
            <person name="Sun H."/>
            <person name="Tritt A."/>
            <person name="Yoshinaga Y."/>
            <person name="Zwiers L.-H."/>
            <person name="Turgeon B."/>
            <person name="Goodwin S."/>
            <person name="Spatafora J."/>
            <person name="Crous P."/>
            <person name="Grigoriev I."/>
        </authorList>
    </citation>
    <scope>NUCLEOTIDE SEQUENCE</scope>
    <source>
        <strain evidence="3">CBS 260.36</strain>
    </source>
</reference>
<feature type="compositionally biased region" description="Polar residues" evidence="1">
    <location>
        <begin position="691"/>
        <end position="700"/>
    </location>
</feature>
<feature type="region of interest" description="Disordered" evidence="1">
    <location>
        <begin position="714"/>
        <end position="835"/>
    </location>
</feature>
<proteinExistence type="predicted"/>
<feature type="compositionally biased region" description="Low complexity" evidence="1">
    <location>
        <begin position="11"/>
        <end position="24"/>
    </location>
</feature>
<dbReference type="PANTHER" id="PTHR38426">
    <property type="entry name" value="MAINTENANCE OF TELOMERE CAPPING PROTEIN 4"/>
    <property type="match status" value="1"/>
</dbReference>
<keyword evidence="4" id="KW-1185">Reference proteome</keyword>
<feature type="region of interest" description="Disordered" evidence="1">
    <location>
        <begin position="687"/>
        <end position="706"/>
    </location>
</feature>
<comment type="caution">
    <text evidence="3">The sequence shown here is derived from an EMBL/GenBank/DDBJ whole genome shotgun (WGS) entry which is preliminary data.</text>
</comment>
<feature type="region of interest" description="Disordered" evidence="1">
    <location>
        <begin position="1"/>
        <end position="196"/>
    </location>
</feature>
<feature type="compositionally biased region" description="Basic and acidic residues" evidence="1">
    <location>
        <begin position="795"/>
        <end position="814"/>
    </location>
</feature>
<dbReference type="AlphaFoldDB" id="A0A9P4MG82"/>
<gene>
    <name evidence="3" type="ORF">K461DRAFT_282148</name>
</gene>
<sequence length="1205" mass="134564">MTSDGSLNFGSSSSRPSRQVSSSQYPPPESKARTKLNGEDGRTSWMRRSVGPQGLPTDMEEKNSSNEVVGKRKGSKRTSGGFLLGGSLGRSKRYLLSGEGKSKTWQDRLRNSVEGDDNTSNTSPKSTRSAKSQGKAPTHHDSLHVDGMNTSSPTSDSRRTSNLAGGTWTPPLRSDQGSNMSQTSVPSTGSSTIDPNQLIQMALTLSEGRRRAASGVYTPPAMKTSRRIASHGGTIASVPPGSPLANDTVRRSRMMQGYSDHGIQPHGPEKILEHENSEPMRTSEWPDTPAITYDFSISSLQRAERAKKYFELCHQYRRFLQTLPPLKYTVPPTSSTSMDSTDSTIWSGRQYNPLQYLRNERLRQRSEVHNGLNPEEFDDVHKVSSYVDFTEHMIRQPSAHDSNGQLLLPSIRHLHDRNEVPNAGRHSRSNTASSRILWFDSNWSVTPMAMFADTVWAEDPKNKWTLEDRFGRKIFPQLRPLSFDLQPAQSMQRRTSGKRSRALTLEHHRSDSKPPENRGRHKRKFLSIHRLEGDSGKKLHWHRGRSQSSSRGSSRSSMSAFGTFGSTTADGINIGPLVRHMQKEMQQADTDNASEMISPDDRWDGLPTETERSFNASNGAASVYGNGNLSRKGMLRPAPLNLRRSQSYTEGVDDSLSQYISPESRDTFDSSLTDSLFVRSADREHYRAPFGQSSDNAQDSSSRDFDPDRQMIEEVDFAAPKSKIPTRPFYYGSDNDGDRRSFESATSTNISRHPTNASVSSLRKAHTAGAVEGTKPSKGHNKTLSRIIKGSRIAELVRGDGGRRGDKEARRDVSKQANESALLDEASDGTDRDDDLFLERADTDPAASATSLNRTRNYAQLPSFKFPNGIDAPAPNSDTVSDPIGPQQLARKEQLTLSRHNSRSKNLPRIDIPGEKKGDKEMSKDLSSPTVRSLLSPIKRLRSTNSTRSPRASPLPSNLGSAISLAAPEQAPRLAVEPATRAQRGRRWSIADQLDRAGPSKKRTVSLRDVERVKALYLSSGIKASELCRRADMPSEERLELLVAAESTVGRRVGTIPRKDEFREAGKLWNEAIVDFHDSSDKRVRKFRDKSIPEMRDKMARLRHLLGEEITIRVQTTADEADAFATDLTTHQTLAIKTVHDAIDGLLRGRRRKFRWLRRIGFSLLEWLVVTIMWFFWFIFVLIRMVKSTVRGCCQAVGWLLWIPS</sequence>
<dbReference type="InterPro" id="IPR038769">
    <property type="entry name" value="MTC4"/>
</dbReference>
<feature type="compositionally biased region" description="Basic and acidic residues" evidence="1">
    <location>
        <begin position="504"/>
        <end position="518"/>
    </location>
</feature>
<dbReference type="Proteomes" id="UP000799439">
    <property type="component" value="Unassembled WGS sequence"/>
</dbReference>